<keyword evidence="3" id="KW-1185">Reference proteome</keyword>
<evidence type="ECO:0000313" key="2">
    <source>
        <dbReference type="EMBL" id="SNZ07230.1"/>
    </source>
</evidence>
<sequence>MIFQSTILALLLASLLSSLTLVWAAWFAWSVLRNWDVSSGHSNQIRMERKTYLVSTALRFVMILELGGLLLFVYNADQMAVLFVGAMCAVGTLNMNEFGFPALLFKLVGFFGASVWLILNHIDSKGRDYPLTRFKYGVLIGLAPVLLIAGGLQFAYFYELDPNVITSCCSRLFTPETSGVEAALSSLSPTSSLVVLFGGFAFLMMVGLVVWKQPQLGLLYGPLSLLFFIGSIIAIISVVAPYIYAQPYHHCPFCILKAEYHYIGYGLYLTLFLGTSFGMASGVLSLPIGALTSSSLTPVLPATIQRCLVWSLTGFGAFVALCLFAIMSSRLVLFH</sequence>
<feature type="transmembrane region" description="Helical" evidence="1">
    <location>
        <begin position="265"/>
        <end position="286"/>
    </location>
</feature>
<protein>
    <submittedName>
        <fullName evidence="2">Uncharacterized protein</fullName>
    </submittedName>
</protein>
<feature type="transmembrane region" description="Helical" evidence="1">
    <location>
        <begin position="52"/>
        <end position="72"/>
    </location>
</feature>
<name>A0A285NCQ2_9HYPH</name>
<evidence type="ECO:0000313" key="3">
    <source>
        <dbReference type="Proteomes" id="UP000219439"/>
    </source>
</evidence>
<accession>A0A285NCQ2</accession>
<dbReference type="Proteomes" id="UP000219439">
    <property type="component" value="Unassembled WGS sequence"/>
</dbReference>
<keyword evidence="1" id="KW-1133">Transmembrane helix</keyword>
<feature type="transmembrane region" description="Helical" evidence="1">
    <location>
        <begin position="307"/>
        <end position="327"/>
    </location>
</feature>
<proteinExistence type="predicted"/>
<evidence type="ECO:0000256" key="1">
    <source>
        <dbReference type="SAM" id="Phobius"/>
    </source>
</evidence>
<feature type="transmembrane region" description="Helical" evidence="1">
    <location>
        <begin position="134"/>
        <end position="157"/>
    </location>
</feature>
<dbReference type="OrthoDB" id="9788139at2"/>
<feature type="transmembrane region" description="Helical" evidence="1">
    <location>
        <begin position="102"/>
        <end position="122"/>
    </location>
</feature>
<dbReference type="EMBL" id="OBEL01000001">
    <property type="protein sequence ID" value="SNZ07230.1"/>
    <property type="molecule type" value="Genomic_DNA"/>
</dbReference>
<organism evidence="2 3">
    <name type="scientific">Cohaesibacter gelatinilyticus</name>
    <dbReference type="NCBI Taxonomy" id="372072"/>
    <lineage>
        <taxon>Bacteria</taxon>
        <taxon>Pseudomonadati</taxon>
        <taxon>Pseudomonadota</taxon>
        <taxon>Alphaproteobacteria</taxon>
        <taxon>Hyphomicrobiales</taxon>
        <taxon>Cohaesibacteraceae</taxon>
    </lineage>
</organism>
<feature type="transmembrane region" description="Helical" evidence="1">
    <location>
        <begin position="223"/>
        <end position="245"/>
    </location>
</feature>
<dbReference type="AlphaFoldDB" id="A0A285NCQ2"/>
<keyword evidence="1" id="KW-0812">Transmembrane</keyword>
<keyword evidence="1" id="KW-0472">Membrane</keyword>
<gene>
    <name evidence="2" type="ORF">SAMN06265368_0747</name>
</gene>
<dbReference type="RefSeq" id="WP_097152042.1">
    <property type="nucleotide sequence ID" value="NZ_OBEL01000001.1"/>
</dbReference>
<feature type="transmembrane region" description="Helical" evidence="1">
    <location>
        <begin position="193"/>
        <end position="211"/>
    </location>
</feature>
<reference evidence="2 3" key="1">
    <citation type="submission" date="2017-09" db="EMBL/GenBank/DDBJ databases">
        <authorList>
            <person name="Ehlers B."/>
            <person name="Leendertz F.H."/>
        </authorList>
    </citation>
    <scope>NUCLEOTIDE SEQUENCE [LARGE SCALE GENOMIC DNA]</scope>
    <source>
        <strain evidence="2 3">DSM 18289</strain>
    </source>
</reference>